<comment type="caution">
    <text evidence="2">The sequence shown here is derived from an EMBL/GenBank/DDBJ whole genome shotgun (WGS) entry which is preliminary data.</text>
</comment>
<feature type="transmembrane region" description="Helical" evidence="1">
    <location>
        <begin position="320"/>
        <end position="343"/>
    </location>
</feature>
<dbReference type="NCBIfam" id="TIGR01571">
    <property type="entry name" value="A_thal_Cys_rich"/>
    <property type="match status" value="1"/>
</dbReference>
<feature type="transmembrane region" description="Helical" evidence="1">
    <location>
        <begin position="349"/>
        <end position="371"/>
    </location>
</feature>
<dbReference type="GO" id="GO:0051762">
    <property type="term" value="P:sesquiterpene biosynthetic process"/>
    <property type="evidence" value="ECO:0007669"/>
    <property type="project" value="TreeGrafter"/>
</dbReference>
<evidence type="ECO:0000256" key="1">
    <source>
        <dbReference type="SAM" id="Phobius"/>
    </source>
</evidence>
<dbReference type="InterPro" id="IPR021369">
    <property type="entry name" value="DUF2985"/>
</dbReference>
<keyword evidence="1" id="KW-0812">Transmembrane</keyword>
<dbReference type="InterPro" id="IPR006461">
    <property type="entry name" value="PLAC_motif_containing"/>
</dbReference>
<evidence type="ECO:0000313" key="3">
    <source>
        <dbReference type="Proteomes" id="UP000734854"/>
    </source>
</evidence>
<feature type="transmembrane region" description="Helical" evidence="1">
    <location>
        <begin position="95"/>
        <end position="115"/>
    </location>
</feature>
<proteinExistence type="predicted"/>
<reference evidence="2 3" key="1">
    <citation type="submission" date="2020-08" db="EMBL/GenBank/DDBJ databases">
        <title>Plant Genome Project.</title>
        <authorList>
            <person name="Zhang R.-G."/>
        </authorList>
    </citation>
    <scope>NUCLEOTIDE SEQUENCE [LARGE SCALE GENOMIC DNA]</scope>
    <source>
        <tissue evidence="2">Rhizome</tissue>
    </source>
</reference>
<dbReference type="AlphaFoldDB" id="A0A8J5KV43"/>
<protein>
    <submittedName>
        <fullName evidence="2">Uncharacterized protein</fullName>
    </submittedName>
</protein>
<feature type="transmembrane region" description="Helical" evidence="1">
    <location>
        <begin position="135"/>
        <end position="152"/>
    </location>
</feature>
<dbReference type="Pfam" id="PF04749">
    <property type="entry name" value="PLAC8"/>
    <property type="match status" value="1"/>
</dbReference>
<dbReference type="OrthoDB" id="6407410at2759"/>
<gene>
    <name evidence="2" type="ORF">ZIOFF_046839</name>
</gene>
<dbReference type="PANTHER" id="PTHR31045:SF19">
    <property type="entry name" value="OS03G0299800 PROTEIN"/>
    <property type="match status" value="1"/>
</dbReference>
<keyword evidence="1" id="KW-1133">Transmembrane helix</keyword>
<keyword evidence="3" id="KW-1185">Reference proteome</keyword>
<dbReference type="Pfam" id="PF11204">
    <property type="entry name" value="DUF2985"/>
    <property type="match status" value="1"/>
</dbReference>
<feature type="transmembrane region" description="Helical" evidence="1">
    <location>
        <begin position="189"/>
        <end position="208"/>
    </location>
</feature>
<evidence type="ECO:0000313" key="2">
    <source>
        <dbReference type="EMBL" id="KAG6491898.1"/>
    </source>
</evidence>
<dbReference type="Proteomes" id="UP000734854">
    <property type="component" value="Unassembled WGS sequence"/>
</dbReference>
<dbReference type="EMBL" id="JACMSC010000013">
    <property type="protein sequence ID" value="KAG6491898.1"/>
    <property type="molecule type" value="Genomic_DNA"/>
</dbReference>
<dbReference type="PANTHER" id="PTHR31045">
    <property type="entry name" value="PLAC8 FAMILY PROTEIN-RELATED"/>
    <property type="match status" value="1"/>
</dbReference>
<organism evidence="2 3">
    <name type="scientific">Zingiber officinale</name>
    <name type="common">Ginger</name>
    <name type="synonym">Amomum zingiber</name>
    <dbReference type="NCBI Taxonomy" id="94328"/>
    <lineage>
        <taxon>Eukaryota</taxon>
        <taxon>Viridiplantae</taxon>
        <taxon>Streptophyta</taxon>
        <taxon>Embryophyta</taxon>
        <taxon>Tracheophyta</taxon>
        <taxon>Spermatophyta</taxon>
        <taxon>Magnoliopsida</taxon>
        <taxon>Liliopsida</taxon>
        <taxon>Zingiberales</taxon>
        <taxon>Zingiberaceae</taxon>
        <taxon>Zingiber</taxon>
    </lineage>
</organism>
<feature type="transmembrane region" description="Helical" evidence="1">
    <location>
        <begin position="223"/>
        <end position="245"/>
    </location>
</feature>
<dbReference type="GO" id="GO:0009975">
    <property type="term" value="F:cyclase activity"/>
    <property type="evidence" value="ECO:0007669"/>
    <property type="project" value="TreeGrafter"/>
</dbReference>
<sequence length="496" mass="56577">MSSSEHGECITDTREDVPDSITRLMDYIPISIPTVDQELPGQNHSEKRFLDFLRAKPSTDWFFTRHRFRVPFVRKIDRRALIRYFKKWIKNPENIALVIWLMFVAAGLFMLFLVITGSLNQVIRSSTERKKWTEIIYQILNALFTIMCIYQHPRLFHHLVLLCRWRLPDRVALRAGYCKDGSRRAHERAHIMLVVILLHITIFSQYVLCGLYWGYSRKDRPDWAVNLCTGIGIAAPIIAGVYTVFGPIGRNSDDPQDATAAQEVQSELVICNNRRVVVTNPEWIGGLFDCWDDRTVCLASFFCTCCVFGWNMERLGLGNMYVHIVTFLLLIVAPLMVFSVSALNVENYAIRYIVGVSGILLGVFGLVYGGIWRTQMRKRFKLPANPFCCGYPAVTDSLQWLFCWSCSLAQEVRTGNFYDIEEDSFCKEAKTEDGVLVPLPREDGSGFTVTSNGKLLLRSSSCPATLDPPSHLSYLRSSTQHVMVPPLPALMQIDED</sequence>
<accession>A0A8J5KV43</accession>
<name>A0A8J5KV43_ZINOF</name>
<keyword evidence="1" id="KW-0472">Membrane</keyword>